<gene>
    <name evidence="3" type="ORF">QYQ95_08205</name>
</gene>
<name>A0AAN0LQT8_9VIBR</name>
<dbReference type="CDD" id="cd09117">
    <property type="entry name" value="PLDc_Bfil_DEXD_like"/>
    <property type="match status" value="1"/>
</dbReference>
<dbReference type="RefSeq" id="WP_241797666.1">
    <property type="nucleotide sequence ID" value="NZ_AIDR02000018.1"/>
</dbReference>
<feature type="domain" description="Phospholipase D-like" evidence="2">
    <location>
        <begin position="70"/>
        <end position="131"/>
    </location>
</feature>
<evidence type="ECO:0000313" key="4">
    <source>
        <dbReference type="Proteomes" id="UP001441914"/>
    </source>
</evidence>
<dbReference type="EMBL" id="CP135176">
    <property type="protein sequence ID" value="WZS84488.1"/>
    <property type="molecule type" value="Genomic_DNA"/>
</dbReference>
<organism evidence="3 4">
    <name type="scientific">Vibrio cyclitrophicus ZF270</name>
    <dbReference type="NCBI Taxonomy" id="1136176"/>
    <lineage>
        <taxon>Bacteria</taxon>
        <taxon>Pseudomonadati</taxon>
        <taxon>Pseudomonadota</taxon>
        <taxon>Gammaproteobacteria</taxon>
        <taxon>Vibrionales</taxon>
        <taxon>Vibrionaceae</taxon>
        <taxon>Vibrio</taxon>
    </lineage>
</organism>
<sequence>MSKMKLVANSLNREYFRSLLPPTGTEIDGVVAAIAYGDDRTQLLQHCLDNKHRLDIWMRYDQTVPVAPSFLSKLLANAKNNVFCKLIPDCLHSKVIWWKGYGAYVGSANLTDRAWNSNIEAGVFFSESDLNESGMLEQLEEFFDGLEQLDVAFELTQEIIDEQKLLLKQKREKEKEERAKAPKRKVPPWEGPSFVSGKKAKDKRKENFRMEWSSTLSYIRNIASQINDYRPHWISEDIPAYWQVDQFLHAYYYNQVKQKDNTYPYESYHKTNSKNPQVALIEMLTWWKELPSPPSHEDINLYDYAPLIRKSLNKANIDSLAESDLTGILKATHATMDHLIKMSTASLGKPHEKSLTKNERIPLFTEWLIAQRNEKGQTVADLLKFVLYGGKADQMWERIYLAGKDPEYRFGHYGINSIAEVAGWARPEDTPPRNGRTNKALRALGYSVKVNM</sequence>
<dbReference type="SUPFAM" id="SSF56024">
    <property type="entry name" value="Phospholipase D/nuclease"/>
    <property type="match status" value="1"/>
</dbReference>
<evidence type="ECO:0000256" key="1">
    <source>
        <dbReference type="SAM" id="MobiDB-lite"/>
    </source>
</evidence>
<accession>A0AAN0LQT8</accession>
<dbReference type="Gene3D" id="3.30.870.10">
    <property type="entry name" value="Endonuclease Chain A"/>
    <property type="match status" value="1"/>
</dbReference>
<feature type="region of interest" description="Disordered" evidence="1">
    <location>
        <begin position="176"/>
        <end position="197"/>
    </location>
</feature>
<proteinExistence type="predicted"/>
<dbReference type="AlphaFoldDB" id="A0AAN0LQT8"/>
<evidence type="ECO:0000313" key="3">
    <source>
        <dbReference type="EMBL" id="WZS84488.1"/>
    </source>
</evidence>
<protein>
    <submittedName>
        <fullName evidence="3">Phospholipase D family protein</fullName>
    </submittedName>
</protein>
<evidence type="ECO:0000259" key="2">
    <source>
        <dbReference type="Pfam" id="PF13091"/>
    </source>
</evidence>
<reference evidence="3 4" key="1">
    <citation type="journal article" date="2024" name="Elife">
        <title>Polysaccharide breakdown products drive degradation-dispersal cycles of foraging bacteria through changes in metabolism and motility.</title>
        <authorList>
            <person name="Stubbusch A.K."/>
            <person name="Keegstra J.M."/>
            <person name="Schwartzman J."/>
            <person name="Pontrelli S."/>
            <person name="Clerc E.E."/>
            <person name="Stocker R."/>
            <person name="Magnabosco C."/>
            <person name="Schubert O.T."/>
            <person name="Ackermann M."/>
            <person name="D'Souza G.G."/>
        </authorList>
    </citation>
    <scope>NUCLEOTIDE SEQUENCE [LARGE SCALE GENOMIC DNA]</scope>
    <source>
        <strain evidence="3 4">ZF270</strain>
    </source>
</reference>
<dbReference type="InterPro" id="IPR025202">
    <property type="entry name" value="PLD-like_dom"/>
</dbReference>
<dbReference type="Pfam" id="PF13091">
    <property type="entry name" value="PLDc_2"/>
    <property type="match status" value="1"/>
</dbReference>
<keyword evidence="4" id="KW-1185">Reference proteome</keyword>
<dbReference type="Proteomes" id="UP001441914">
    <property type="component" value="Chromosome 1"/>
</dbReference>